<protein>
    <submittedName>
        <fullName evidence="2">Ribonuclease h protein</fullName>
    </submittedName>
</protein>
<accession>A0AAW0LZA7</accession>
<dbReference type="EMBL" id="PKMF04000030">
    <property type="protein sequence ID" value="KAK7857058.1"/>
    <property type="molecule type" value="Genomic_DNA"/>
</dbReference>
<gene>
    <name evidence="2" type="ORF">CFP56_019850</name>
</gene>
<proteinExistence type="predicted"/>
<organism evidence="2">
    <name type="scientific">Quercus suber</name>
    <name type="common">Cork oak</name>
    <dbReference type="NCBI Taxonomy" id="58331"/>
    <lineage>
        <taxon>Eukaryota</taxon>
        <taxon>Viridiplantae</taxon>
        <taxon>Streptophyta</taxon>
        <taxon>Embryophyta</taxon>
        <taxon>Tracheophyta</taxon>
        <taxon>Spermatophyta</taxon>
        <taxon>Magnoliopsida</taxon>
        <taxon>eudicotyledons</taxon>
        <taxon>Gunneridae</taxon>
        <taxon>Pentapetalae</taxon>
        <taxon>rosids</taxon>
        <taxon>fabids</taxon>
        <taxon>Fagales</taxon>
        <taxon>Fagaceae</taxon>
        <taxon>Quercus</taxon>
    </lineage>
</organism>
<comment type="caution">
    <text evidence="2">The sequence shown here is derived from an EMBL/GenBank/DDBJ whole genome shotgun (WGS) entry which is preliminary data.</text>
</comment>
<name>A0AAW0LZA7_QUESU</name>
<evidence type="ECO:0000259" key="1">
    <source>
        <dbReference type="Pfam" id="PF13966"/>
    </source>
</evidence>
<reference evidence="2" key="1">
    <citation type="submission" date="2017-12" db="EMBL/GenBank/DDBJ databases">
        <authorList>
            <person name="Barbosa P."/>
            <person name="Usie A."/>
            <person name="Ramos A.M."/>
        </authorList>
    </citation>
    <scope>NUCLEOTIDE SEQUENCE</scope>
    <source>
        <strain evidence="2">HL8</strain>
        <tissue evidence="2">Leaves</tissue>
    </source>
</reference>
<feature type="domain" description="Reverse transcriptase zinc-binding" evidence="1">
    <location>
        <begin position="26"/>
        <end position="111"/>
    </location>
</feature>
<reference evidence="2" key="3">
    <citation type="submission" date="2023-07" db="EMBL/GenBank/DDBJ databases">
        <title>An improved reference 1 genome and first organelle genomes of Quercus suber.</title>
        <authorList>
            <consortium name="Genosuber Consortium"/>
            <person name="Usie A."/>
            <person name="Serra O."/>
            <person name="Barros P."/>
        </authorList>
    </citation>
    <scope>NUCLEOTIDE SEQUENCE</scope>
    <source>
        <strain evidence="2">HL8</strain>
        <tissue evidence="2">Leaves</tissue>
    </source>
</reference>
<evidence type="ECO:0000313" key="2">
    <source>
        <dbReference type="EMBL" id="KAK7857058.1"/>
    </source>
</evidence>
<sequence>MKVTPFPLFNRGVDCICWQSSPSGDFYFKDAYNLVLEEEHGRSSPLFKGGWVWKVQSIPKVQCYLWKCCHLSSLVQATLCDRGMQLDPICPVCKADTESIEHALRYCPMVQSF</sequence>
<dbReference type="InterPro" id="IPR026960">
    <property type="entry name" value="RVT-Znf"/>
</dbReference>
<reference evidence="2" key="2">
    <citation type="journal article" date="2018" name="Sci. Data">
        <title>The draft genome sequence of cork oak.</title>
        <authorList>
            <person name="Ramos A.M."/>
            <person name="Usie A."/>
            <person name="Barbosa P."/>
            <person name="Barros P.M."/>
            <person name="Capote T."/>
            <person name="Chaves I."/>
            <person name="Simoes F."/>
            <person name="Abreu I."/>
            <person name="Carrasquinho I."/>
            <person name="Faro C."/>
            <person name="Guimaraes J.B."/>
            <person name="Mendonca D."/>
            <person name="Nobrega F."/>
            <person name="Rodrigues L."/>
            <person name="Saibo N.J.M."/>
            <person name="Varela M.C."/>
            <person name="Egas C."/>
            <person name="Matos J."/>
            <person name="Miguel C.M."/>
            <person name="Oliveira M.M."/>
            <person name="Ricardo C.P."/>
            <person name="Goncalves S."/>
        </authorList>
    </citation>
    <scope>NUCLEOTIDE SEQUENCE [LARGE SCALE GENOMIC DNA]</scope>
    <source>
        <strain evidence="2">HL8</strain>
    </source>
</reference>
<dbReference type="AlphaFoldDB" id="A0AAW0LZA7"/>
<dbReference type="Pfam" id="PF13966">
    <property type="entry name" value="zf-RVT"/>
    <property type="match status" value="1"/>
</dbReference>